<evidence type="ECO:0000313" key="1">
    <source>
        <dbReference type="EMBL" id="KAI9462618.1"/>
    </source>
</evidence>
<reference evidence="1" key="1">
    <citation type="submission" date="2021-03" db="EMBL/GenBank/DDBJ databases">
        <title>Evolutionary priming and transition to the ectomycorrhizal habit in an iconic lineage of mushroom-forming fungi: is preadaptation a requirement?</title>
        <authorList>
            <consortium name="DOE Joint Genome Institute"/>
            <person name="Looney B.P."/>
            <person name="Miyauchi S."/>
            <person name="Morin E."/>
            <person name="Drula E."/>
            <person name="Courty P.E."/>
            <person name="Chicoki N."/>
            <person name="Fauchery L."/>
            <person name="Kohler A."/>
            <person name="Kuo A."/>
            <person name="LaButti K."/>
            <person name="Pangilinan J."/>
            <person name="Lipzen A."/>
            <person name="Riley R."/>
            <person name="Andreopoulos W."/>
            <person name="He G."/>
            <person name="Johnson J."/>
            <person name="Barry K.W."/>
            <person name="Grigoriev I.V."/>
            <person name="Nagy L."/>
            <person name="Hibbett D."/>
            <person name="Henrissat B."/>
            <person name="Matheny P.B."/>
            <person name="Labbe J."/>
            <person name="Martin A.F."/>
        </authorList>
    </citation>
    <scope>NUCLEOTIDE SEQUENCE</scope>
    <source>
        <strain evidence="1">BPL698</strain>
    </source>
</reference>
<keyword evidence="2" id="KW-1185">Reference proteome</keyword>
<dbReference type="EMBL" id="JAGFNK010000167">
    <property type="protein sequence ID" value="KAI9462618.1"/>
    <property type="molecule type" value="Genomic_DNA"/>
</dbReference>
<name>A0ACC0U6J4_9AGAM</name>
<protein>
    <submittedName>
        <fullName evidence="1">Uncharacterized protein</fullName>
    </submittedName>
</protein>
<organism evidence="1 2">
    <name type="scientific">Russula earlei</name>
    <dbReference type="NCBI Taxonomy" id="71964"/>
    <lineage>
        <taxon>Eukaryota</taxon>
        <taxon>Fungi</taxon>
        <taxon>Dikarya</taxon>
        <taxon>Basidiomycota</taxon>
        <taxon>Agaricomycotina</taxon>
        <taxon>Agaricomycetes</taxon>
        <taxon>Russulales</taxon>
        <taxon>Russulaceae</taxon>
        <taxon>Russula</taxon>
    </lineage>
</organism>
<comment type="caution">
    <text evidence="1">The sequence shown here is derived from an EMBL/GenBank/DDBJ whole genome shotgun (WGS) entry which is preliminary data.</text>
</comment>
<proteinExistence type="predicted"/>
<dbReference type="Proteomes" id="UP001207468">
    <property type="component" value="Unassembled WGS sequence"/>
</dbReference>
<accession>A0ACC0U6J4</accession>
<sequence>MVARHFLCCLPLRLGTLLISVAQLLLAGLVAAGSWYTLTGMRGHLPAPLKIIIITNGAYYTILALSALVGFLGTIARNASLLSTYAFYLGWSIGMQIIIDAVYLWAFFSQSRESLVNRCIDGSTDQDIQNICNESFNSGKWSLIVGMVIGLIIQIWASYIVSSYAKKLQDEKAWRSGPGVAAMNIGPKYSHVNRDEESQIPLAGVPYAYPYKDSSHSFGHAKLERAAAAAE</sequence>
<evidence type="ECO:0000313" key="2">
    <source>
        <dbReference type="Proteomes" id="UP001207468"/>
    </source>
</evidence>
<gene>
    <name evidence="1" type="ORF">F5148DRAFT_217030</name>
</gene>